<name>A0AA85BQW9_9TREM</name>
<feature type="region of interest" description="Disordered" evidence="1">
    <location>
        <begin position="86"/>
        <end position="151"/>
    </location>
</feature>
<reference evidence="3" key="1">
    <citation type="submission" date="2023-11" db="UniProtKB">
        <authorList>
            <consortium name="WormBaseParasite"/>
        </authorList>
    </citation>
    <scope>IDENTIFICATION</scope>
</reference>
<protein>
    <submittedName>
        <fullName evidence="3">Uncharacterized protein</fullName>
    </submittedName>
</protein>
<evidence type="ECO:0000313" key="3">
    <source>
        <dbReference type="WBParaSite" id="SMTH1_74980.1"/>
    </source>
</evidence>
<accession>A0AA85BQW9</accession>
<dbReference type="Proteomes" id="UP000050791">
    <property type="component" value="Unassembled WGS sequence"/>
</dbReference>
<evidence type="ECO:0000256" key="1">
    <source>
        <dbReference type="SAM" id="MobiDB-lite"/>
    </source>
</evidence>
<proteinExistence type="predicted"/>
<sequence>MIPGLQQQTTVGEYAMVTRMVKRKRAHLVVNSTCRGYQEIQIEDMHLKKMEKQMLKLRRGGKRRSYSKRFSVDNFDINGDVYYKRKSMGLGSDSESAKHIKIKVTSDSDSDRENSLETDNSKSRSRRSDSQMETTVRRNTSQSTVGEPRGL</sequence>
<feature type="compositionally biased region" description="Basic and acidic residues" evidence="1">
    <location>
        <begin position="104"/>
        <end position="130"/>
    </location>
</feature>
<dbReference type="WBParaSite" id="SMTH1_74980.1">
    <property type="protein sequence ID" value="SMTH1_74980.1"/>
    <property type="gene ID" value="SMTH1_74980"/>
</dbReference>
<dbReference type="AlphaFoldDB" id="A0AA85BQW9"/>
<organism evidence="2 3">
    <name type="scientific">Schistosoma mattheei</name>
    <dbReference type="NCBI Taxonomy" id="31246"/>
    <lineage>
        <taxon>Eukaryota</taxon>
        <taxon>Metazoa</taxon>
        <taxon>Spiralia</taxon>
        <taxon>Lophotrochozoa</taxon>
        <taxon>Platyhelminthes</taxon>
        <taxon>Trematoda</taxon>
        <taxon>Digenea</taxon>
        <taxon>Strigeidida</taxon>
        <taxon>Schistosomatoidea</taxon>
        <taxon>Schistosomatidae</taxon>
        <taxon>Schistosoma</taxon>
    </lineage>
</organism>
<feature type="compositionally biased region" description="Polar residues" evidence="1">
    <location>
        <begin position="131"/>
        <end position="145"/>
    </location>
</feature>
<evidence type="ECO:0000313" key="2">
    <source>
        <dbReference type="Proteomes" id="UP000050791"/>
    </source>
</evidence>